<accession>A0ABR7NDB4</accession>
<dbReference type="Pfam" id="PF02368">
    <property type="entry name" value="Big_2"/>
    <property type="match status" value="1"/>
</dbReference>
<dbReference type="InterPro" id="IPR008964">
    <property type="entry name" value="Invasin/intimin_cell_adhesion"/>
</dbReference>
<name>A0ABR7NDB4_9FIRM</name>
<dbReference type="InterPro" id="IPR003343">
    <property type="entry name" value="Big_2"/>
</dbReference>
<keyword evidence="3" id="KW-1185">Reference proteome</keyword>
<feature type="domain" description="BIG2" evidence="1">
    <location>
        <begin position="269"/>
        <end position="342"/>
    </location>
</feature>
<proteinExistence type="predicted"/>
<dbReference type="Proteomes" id="UP000657421">
    <property type="component" value="Unassembled WGS sequence"/>
</dbReference>
<comment type="caution">
    <text evidence="2">The sequence shown here is derived from an EMBL/GenBank/DDBJ whole genome shotgun (WGS) entry which is preliminary data.</text>
</comment>
<protein>
    <submittedName>
        <fullName evidence="2">Ig-like domain-containing protein</fullName>
    </submittedName>
</protein>
<evidence type="ECO:0000259" key="1">
    <source>
        <dbReference type="SMART" id="SM00635"/>
    </source>
</evidence>
<dbReference type="Gene3D" id="2.60.40.1080">
    <property type="match status" value="1"/>
</dbReference>
<evidence type="ECO:0000313" key="3">
    <source>
        <dbReference type="Proteomes" id="UP000657421"/>
    </source>
</evidence>
<evidence type="ECO:0000313" key="2">
    <source>
        <dbReference type="EMBL" id="MBC8574397.1"/>
    </source>
</evidence>
<sequence>MEIKLNELTRENKRMKKLVKKQIMCVMTIACLVLAFCLCPMQKTEARDWGEDYPYGEHEILKFNGKNATWNLRKRDNALEWYYSIQTGTQSDTWKNVKLTTGDPYVVETFAEESRDAKNRTNVSLNLEPTNPGKTTVTLSFKNRGKNYKYKFKVIVRNYENPFERLKIGNKNIKSQYEDGAIDHGGDDREYNESASLKLEKGTHKMDIRMRKNWKLISVKNGKTDLTKSKKVKVDGKYTYLTLIVQNEKTGERLSYYVEIVAVAKSNTSNTVLRLNKSNISMYVTGFAKITATCNKNSQKITWLSSNSKVATVKNGVVTAKKAGTAVITASCNGVKKTCRITVKEDWYNKVLKSTSSYRVKYLNGKTTTIYRSRFNRYRLYDINKDGIKELLLYNDYEENALFTFYNGKVTPLIYGTLRGIYVKGKYLIVQEGSSMSSTYYVHVIEKGKLKLICKLFETTSSIVAVPGYSVNGKKCSRAIFIKSSDKYLKNMKSLRW</sequence>
<reference evidence="2 3" key="1">
    <citation type="submission" date="2020-08" db="EMBL/GenBank/DDBJ databases">
        <title>Genome public.</title>
        <authorList>
            <person name="Liu C."/>
            <person name="Sun Q."/>
        </authorList>
    </citation>
    <scope>NUCLEOTIDE SEQUENCE [LARGE SCALE GENOMIC DNA]</scope>
    <source>
        <strain evidence="2 3">NSJ-46</strain>
    </source>
</reference>
<dbReference type="EMBL" id="JACRSZ010000021">
    <property type="protein sequence ID" value="MBC8574397.1"/>
    <property type="molecule type" value="Genomic_DNA"/>
</dbReference>
<dbReference type="SMART" id="SM00635">
    <property type="entry name" value="BID_2"/>
    <property type="match status" value="1"/>
</dbReference>
<organism evidence="2 3">
    <name type="scientific">Jingyaoa shaoxingensis</name>
    <dbReference type="NCBI Taxonomy" id="2763671"/>
    <lineage>
        <taxon>Bacteria</taxon>
        <taxon>Bacillati</taxon>
        <taxon>Bacillota</taxon>
        <taxon>Clostridia</taxon>
        <taxon>Lachnospirales</taxon>
        <taxon>Lachnospiraceae</taxon>
        <taxon>Jingyaoa</taxon>
    </lineage>
</organism>
<gene>
    <name evidence="2" type="ORF">H8716_15195</name>
</gene>
<dbReference type="SUPFAM" id="SSF49373">
    <property type="entry name" value="Invasin/intimin cell-adhesion fragments"/>
    <property type="match status" value="1"/>
</dbReference>